<evidence type="ECO:0000256" key="1">
    <source>
        <dbReference type="SAM" id="Phobius"/>
    </source>
</evidence>
<protein>
    <submittedName>
        <fullName evidence="2">DUF456 domain-containing protein</fullName>
    </submittedName>
</protein>
<dbReference type="Proteomes" id="UP001597040">
    <property type="component" value="Unassembled WGS sequence"/>
</dbReference>
<sequence length="165" mass="18424">MEENMLDIISWIIIVALFLLSFVGIIFPIIPSVLVLWVGFILYHFVINGTELDFVFWAVMVVFTVILIVSDIIANSYFVKKFGGSKWGERGAAVAVIVGSFIIPPFGIIIVPFITVILIEMYQKRTTKEAMQASIGSLIGFLSGVVAKVIIQLVMISWFFVVILF</sequence>
<evidence type="ECO:0000313" key="2">
    <source>
        <dbReference type="EMBL" id="MFD1038306.1"/>
    </source>
</evidence>
<reference evidence="3" key="1">
    <citation type="journal article" date="2019" name="Int. J. Syst. Evol. Microbiol.">
        <title>The Global Catalogue of Microorganisms (GCM) 10K type strain sequencing project: providing services to taxonomists for standard genome sequencing and annotation.</title>
        <authorList>
            <consortium name="The Broad Institute Genomics Platform"/>
            <consortium name="The Broad Institute Genome Sequencing Center for Infectious Disease"/>
            <person name="Wu L."/>
            <person name="Ma J."/>
        </authorList>
    </citation>
    <scope>NUCLEOTIDE SEQUENCE [LARGE SCALE GENOMIC DNA]</scope>
    <source>
        <strain evidence="3">CCUG 56754</strain>
    </source>
</reference>
<accession>A0ABW3LLY5</accession>
<feature type="transmembrane region" description="Helical" evidence="1">
    <location>
        <begin position="139"/>
        <end position="164"/>
    </location>
</feature>
<keyword evidence="1" id="KW-1133">Transmembrane helix</keyword>
<dbReference type="RefSeq" id="WP_390361150.1">
    <property type="nucleotide sequence ID" value="NZ_JBHTKJ010000016.1"/>
</dbReference>
<proteinExistence type="predicted"/>
<comment type="caution">
    <text evidence="2">The sequence shown here is derived from an EMBL/GenBank/DDBJ whole genome shotgun (WGS) entry which is preliminary data.</text>
</comment>
<dbReference type="EMBL" id="JBHTKJ010000016">
    <property type="protein sequence ID" value="MFD1038306.1"/>
    <property type="molecule type" value="Genomic_DNA"/>
</dbReference>
<feature type="transmembrane region" description="Helical" evidence="1">
    <location>
        <begin position="12"/>
        <end position="42"/>
    </location>
</feature>
<keyword evidence="1" id="KW-0472">Membrane</keyword>
<name>A0ABW3LLY5_9BACI</name>
<organism evidence="2 3">
    <name type="scientific">Virgibacillus byunsanensis</name>
    <dbReference type="NCBI Taxonomy" id="570945"/>
    <lineage>
        <taxon>Bacteria</taxon>
        <taxon>Bacillati</taxon>
        <taxon>Bacillota</taxon>
        <taxon>Bacilli</taxon>
        <taxon>Bacillales</taxon>
        <taxon>Bacillaceae</taxon>
        <taxon>Virgibacillus</taxon>
    </lineage>
</organism>
<evidence type="ECO:0000313" key="3">
    <source>
        <dbReference type="Proteomes" id="UP001597040"/>
    </source>
</evidence>
<keyword evidence="1" id="KW-0812">Transmembrane</keyword>
<dbReference type="PANTHER" id="PTHR39165">
    <property type="entry name" value="IG HYPOTHETICAL 17883"/>
    <property type="match status" value="1"/>
</dbReference>
<dbReference type="Pfam" id="PF04306">
    <property type="entry name" value="DUF456"/>
    <property type="match status" value="1"/>
</dbReference>
<feature type="transmembrane region" description="Helical" evidence="1">
    <location>
        <begin position="54"/>
        <end position="79"/>
    </location>
</feature>
<dbReference type="InterPro" id="IPR007403">
    <property type="entry name" value="DUF456"/>
</dbReference>
<gene>
    <name evidence="2" type="ORF">ACFQ3N_07760</name>
</gene>
<feature type="transmembrane region" description="Helical" evidence="1">
    <location>
        <begin position="91"/>
        <end position="119"/>
    </location>
</feature>
<dbReference type="PANTHER" id="PTHR39165:SF1">
    <property type="entry name" value="DUF456 DOMAIN-CONTAINING PROTEIN"/>
    <property type="match status" value="1"/>
</dbReference>
<keyword evidence="3" id="KW-1185">Reference proteome</keyword>